<name>A0A3N4MHR1_9BACT</name>
<accession>A0A3N4MHR1</accession>
<gene>
    <name evidence="1" type="ORF">EG028_01350</name>
</gene>
<comment type="caution">
    <text evidence="1">The sequence shown here is derived from an EMBL/GenBank/DDBJ whole genome shotgun (WGS) entry which is preliminary data.</text>
</comment>
<organism evidence="1 2">
    <name type="scientific">Chitinophaga barathri</name>
    <dbReference type="NCBI Taxonomy" id="1647451"/>
    <lineage>
        <taxon>Bacteria</taxon>
        <taxon>Pseudomonadati</taxon>
        <taxon>Bacteroidota</taxon>
        <taxon>Chitinophagia</taxon>
        <taxon>Chitinophagales</taxon>
        <taxon>Chitinophagaceae</taxon>
        <taxon>Chitinophaga</taxon>
    </lineage>
</organism>
<evidence type="ECO:0000313" key="2">
    <source>
        <dbReference type="Proteomes" id="UP000279089"/>
    </source>
</evidence>
<reference evidence="2" key="1">
    <citation type="submission" date="2018-11" db="EMBL/GenBank/DDBJ databases">
        <title>Chitinophaga lutea sp.nov., isolate from arsenic contaminated soil.</title>
        <authorList>
            <person name="Zong Y."/>
        </authorList>
    </citation>
    <scope>NUCLEOTIDE SEQUENCE [LARGE SCALE GENOMIC DNA]</scope>
    <source>
        <strain evidence="2">YLT18</strain>
    </source>
</reference>
<dbReference type="EMBL" id="RMBX01000001">
    <property type="protein sequence ID" value="RPD42965.1"/>
    <property type="molecule type" value="Genomic_DNA"/>
</dbReference>
<dbReference type="Gene3D" id="1.10.260.40">
    <property type="entry name" value="lambda repressor-like DNA-binding domains"/>
    <property type="match status" value="1"/>
</dbReference>
<dbReference type="AlphaFoldDB" id="A0A3N4MHR1"/>
<keyword evidence="2" id="KW-1185">Reference proteome</keyword>
<dbReference type="InterPro" id="IPR010982">
    <property type="entry name" value="Lambda_DNA-bd_dom_sf"/>
</dbReference>
<sequence length="113" mass="12669">MKPLEKEEKSAIKLRYAAGLYKALKDSPFKSFRKLAKESGLEPGHIQKISTGKLDVTLSINVALSRGLGISYTEFSAYYDKVTEDDIQMFLSDLEKQKKLRGKEKLPVAKKGS</sequence>
<dbReference type="OrthoDB" id="769934at2"/>
<proteinExistence type="predicted"/>
<evidence type="ECO:0000313" key="1">
    <source>
        <dbReference type="EMBL" id="RPD42965.1"/>
    </source>
</evidence>
<dbReference type="RefSeq" id="WP_120514238.1">
    <property type="nucleotide sequence ID" value="NZ_QXZY01000001.1"/>
</dbReference>
<protein>
    <recommendedName>
        <fullName evidence="3">XRE family transcriptional regulator</fullName>
    </recommendedName>
</protein>
<dbReference type="SUPFAM" id="SSF47413">
    <property type="entry name" value="lambda repressor-like DNA-binding domains"/>
    <property type="match status" value="1"/>
</dbReference>
<dbReference type="GO" id="GO:0003677">
    <property type="term" value="F:DNA binding"/>
    <property type="evidence" value="ECO:0007669"/>
    <property type="project" value="InterPro"/>
</dbReference>
<dbReference type="Proteomes" id="UP000279089">
    <property type="component" value="Unassembled WGS sequence"/>
</dbReference>
<evidence type="ECO:0008006" key="3">
    <source>
        <dbReference type="Google" id="ProtNLM"/>
    </source>
</evidence>